<dbReference type="Proteomes" id="UP000622707">
    <property type="component" value="Unassembled WGS sequence"/>
</dbReference>
<dbReference type="EMBL" id="JAEQND010000002">
    <property type="protein sequence ID" value="MBL0424189.1"/>
    <property type="molecule type" value="Genomic_DNA"/>
</dbReference>
<accession>A0ABS1JIZ8</accession>
<reference evidence="2 3" key="1">
    <citation type="journal article" date="2017" name="Int. J. Syst. Evol. Microbiol.">
        <title>Ramlibacter alkalitolerans sp. nov., alkali-tolerant bacterium isolated from soil of ginseng.</title>
        <authorList>
            <person name="Lee D.H."/>
            <person name="Cha C.J."/>
        </authorList>
    </citation>
    <scope>NUCLEOTIDE SEQUENCE [LARGE SCALE GENOMIC DNA]</scope>
    <source>
        <strain evidence="2 3">KACC 19305</strain>
    </source>
</reference>
<feature type="signal peptide" evidence="1">
    <location>
        <begin position="1"/>
        <end position="25"/>
    </location>
</feature>
<name>A0ABS1JIZ8_9BURK</name>
<comment type="caution">
    <text evidence="2">The sequence shown here is derived from an EMBL/GenBank/DDBJ whole genome shotgun (WGS) entry which is preliminary data.</text>
</comment>
<organism evidence="2 3">
    <name type="scientific">Ramlibacter alkalitolerans</name>
    <dbReference type="NCBI Taxonomy" id="2039631"/>
    <lineage>
        <taxon>Bacteria</taxon>
        <taxon>Pseudomonadati</taxon>
        <taxon>Pseudomonadota</taxon>
        <taxon>Betaproteobacteria</taxon>
        <taxon>Burkholderiales</taxon>
        <taxon>Comamonadaceae</taxon>
        <taxon>Ramlibacter</taxon>
    </lineage>
</organism>
<gene>
    <name evidence="2" type="ORF">JI746_03630</name>
</gene>
<evidence type="ECO:0000313" key="3">
    <source>
        <dbReference type="Proteomes" id="UP000622707"/>
    </source>
</evidence>
<evidence type="ECO:0000313" key="2">
    <source>
        <dbReference type="EMBL" id="MBL0424189.1"/>
    </source>
</evidence>
<proteinExistence type="predicted"/>
<sequence length="125" mass="12771">MTPSCDLRSLFLAALVACGGPQALAQDVMPTRSAPGAQGARIDVRLADLGPRRSADSAEAAPVNFGIGLGQAAPDAGRGPHEPLRELSAYGVLRLGASQVQFSVSTAFPRPGGPVGVGVNLLHRF</sequence>
<feature type="chain" id="PRO_5045519764" evidence="1">
    <location>
        <begin position="26"/>
        <end position="125"/>
    </location>
</feature>
<protein>
    <submittedName>
        <fullName evidence="2">Uncharacterized protein</fullName>
    </submittedName>
</protein>
<keyword evidence="3" id="KW-1185">Reference proteome</keyword>
<keyword evidence="1" id="KW-0732">Signal</keyword>
<dbReference type="RefSeq" id="WP_201687431.1">
    <property type="nucleotide sequence ID" value="NZ_JAEQND010000002.1"/>
</dbReference>
<evidence type="ECO:0000256" key="1">
    <source>
        <dbReference type="SAM" id="SignalP"/>
    </source>
</evidence>